<gene>
    <name evidence="8" type="ORF">EDD57_12941</name>
</gene>
<evidence type="ECO:0000259" key="7">
    <source>
        <dbReference type="Pfam" id="PF13354"/>
    </source>
</evidence>
<keyword evidence="4 5" id="KW-0046">Antibiotic resistance</keyword>
<evidence type="ECO:0000256" key="2">
    <source>
        <dbReference type="ARBA" id="ARBA00012865"/>
    </source>
</evidence>
<feature type="chain" id="PRO_5020832082" description="Beta-lactamase" evidence="6">
    <location>
        <begin position="29"/>
        <end position="303"/>
    </location>
</feature>
<organism evidence="8 9">
    <name type="scientific">Baia soyae</name>
    <dbReference type="NCBI Taxonomy" id="1544746"/>
    <lineage>
        <taxon>Bacteria</taxon>
        <taxon>Bacillati</taxon>
        <taxon>Bacillota</taxon>
        <taxon>Bacilli</taxon>
        <taxon>Bacillales</taxon>
        <taxon>Thermoactinomycetaceae</taxon>
        <taxon>Baia</taxon>
    </lineage>
</organism>
<evidence type="ECO:0000313" key="9">
    <source>
        <dbReference type="Proteomes" id="UP000294746"/>
    </source>
</evidence>
<dbReference type="InterPro" id="IPR012338">
    <property type="entry name" value="Beta-lactam/transpept-like"/>
</dbReference>
<dbReference type="Gene3D" id="3.40.710.10">
    <property type="entry name" value="DD-peptidase/beta-lactamase superfamily"/>
    <property type="match status" value="1"/>
</dbReference>
<sequence>MKKMKMVLGMLAGVCLFSLTGVSEMVRAEENKIKHSVSDDGVNQTFTDLEKKFDARLGVYAIDTGTGRSVTHRSDERFAYASTFKTLIVGMLLKQKSVDQLNELITYTKEDVTRSGYAPITEKHIDTGMTLKELCDATLRYSDNAALNLILEKIGGPTVARKELMRIGDYTTKPFRFEPELNEATPGDIRDTSTPKALATSLKAFTLGNVLQADKRDMLIDWMKRNTTGDKLIRAGVPAGWVVGDKTGSGGYGTRNDIAIVWPPNRAPIVIAVLSSRDKKDATYNEELIAQATKEVIRALDKK</sequence>
<dbReference type="PRINTS" id="PR00118">
    <property type="entry name" value="BLACTAMASEA"/>
</dbReference>
<dbReference type="InterPro" id="IPR023650">
    <property type="entry name" value="Beta-lactam_class-A_AS"/>
</dbReference>
<dbReference type="EC" id="3.5.2.6" evidence="2 5"/>
<dbReference type="EMBL" id="SLXV01000029">
    <property type="protein sequence ID" value="TCP65945.1"/>
    <property type="molecule type" value="Genomic_DNA"/>
</dbReference>
<comment type="caution">
    <text evidence="8">The sequence shown here is derived from an EMBL/GenBank/DDBJ whole genome shotgun (WGS) entry which is preliminary data.</text>
</comment>
<dbReference type="InterPro" id="IPR000871">
    <property type="entry name" value="Beta-lactam_class-A"/>
</dbReference>
<evidence type="ECO:0000256" key="3">
    <source>
        <dbReference type="ARBA" id="ARBA00022801"/>
    </source>
</evidence>
<dbReference type="AlphaFoldDB" id="A0A4R2S3T1"/>
<feature type="domain" description="Beta-lactamase class A catalytic" evidence="7">
    <location>
        <begin position="58"/>
        <end position="274"/>
    </location>
</feature>
<reference evidence="8 9" key="1">
    <citation type="submission" date="2019-03" db="EMBL/GenBank/DDBJ databases">
        <title>Genomic Encyclopedia of Type Strains, Phase IV (KMG-IV): sequencing the most valuable type-strain genomes for metagenomic binning, comparative biology and taxonomic classification.</title>
        <authorList>
            <person name="Goeker M."/>
        </authorList>
    </citation>
    <scope>NUCLEOTIDE SEQUENCE [LARGE SCALE GENOMIC DNA]</scope>
    <source>
        <strain evidence="8 9">DSM 46831</strain>
    </source>
</reference>
<accession>A0A4R2S3T1</accession>
<keyword evidence="3 5" id="KW-0378">Hydrolase</keyword>
<comment type="catalytic activity">
    <reaction evidence="5">
        <text>a beta-lactam + H2O = a substituted beta-amino acid</text>
        <dbReference type="Rhea" id="RHEA:20401"/>
        <dbReference type="ChEBI" id="CHEBI:15377"/>
        <dbReference type="ChEBI" id="CHEBI:35627"/>
        <dbReference type="ChEBI" id="CHEBI:140347"/>
        <dbReference type="EC" id="3.5.2.6"/>
    </reaction>
</comment>
<name>A0A4R2S3T1_9BACL</name>
<dbReference type="NCBIfam" id="NF033103">
    <property type="entry name" value="bla_class_A"/>
    <property type="match status" value="1"/>
</dbReference>
<feature type="signal peptide" evidence="6">
    <location>
        <begin position="1"/>
        <end position="28"/>
    </location>
</feature>
<evidence type="ECO:0000313" key="8">
    <source>
        <dbReference type="EMBL" id="TCP65945.1"/>
    </source>
</evidence>
<protein>
    <recommendedName>
        <fullName evidence="2 5">Beta-lactamase</fullName>
        <ecNumber evidence="2 5">3.5.2.6</ecNumber>
    </recommendedName>
</protein>
<evidence type="ECO:0000256" key="5">
    <source>
        <dbReference type="RuleBase" id="RU361140"/>
    </source>
</evidence>
<dbReference type="GO" id="GO:0046677">
    <property type="term" value="P:response to antibiotic"/>
    <property type="evidence" value="ECO:0007669"/>
    <property type="project" value="UniProtKB-UniRule"/>
</dbReference>
<dbReference type="PANTHER" id="PTHR35333">
    <property type="entry name" value="BETA-LACTAMASE"/>
    <property type="match status" value="1"/>
</dbReference>
<dbReference type="GO" id="GO:0008800">
    <property type="term" value="F:beta-lactamase activity"/>
    <property type="evidence" value="ECO:0007669"/>
    <property type="project" value="UniProtKB-UniRule"/>
</dbReference>
<dbReference type="SUPFAM" id="SSF56601">
    <property type="entry name" value="beta-lactamase/transpeptidase-like"/>
    <property type="match status" value="1"/>
</dbReference>
<evidence type="ECO:0000256" key="1">
    <source>
        <dbReference type="ARBA" id="ARBA00009009"/>
    </source>
</evidence>
<proteinExistence type="inferred from homology"/>
<evidence type="ECO:0000256" key="6">
    <source>
        <dbReference type="SAM" id="SignalP"/>
    </source>
</evidence>
<comment type="similarity">
    <text evidence="1 5">Belongs to the class-A beta-lactamase family.</text>
</comment>
<evidence type="ECO:0000256" key="4">
    <source>
        <dbReference type="ARBA" id="ARBA00023251"/>
    </source>
</evidence>
<dbReference type="PANTHER" id="PTHR35333:SF3">
    <property type="entry name" value="BETA-LACTAMASE-TYPE TRANSPEPTIDASE FOLD CONTAINING PROTEIN"/>
    <property type="match status" value="1"/>
</dbReference>
<dbReference type="PROSITE" id="PS00146">
    <property type="entry name" value="BETA_LACTAMASE_A"/>
    <property type="match status" value="1"/>
</dbReference>
<dbReference type="Proteomes" id="UP000294746">
    <property type="component" value="Unassembled WGS sequence"/>
</dbReference>
<dbReference type="Pfam" id="PF13354">
    <property type="entry name" value="Beta-lactamase2"/>
    <property type="match status" value="1"/>
</dbReference>
<keyword evidence="6" id="KW-0732">Signal</keyword>
<dbReference type="InterPro" id="IPR045155">
    <property type="entry name" value="Beta-lactam_cat"/>
</dbReference>
<keyword evidence="9" id="KW-1185">Reference proteome</keyword>
<dbReference type="GO" id="GO:0030655">
    <property type="term" value="P:beta-lactam antibiotic catabolic process"/>
    <property type="evidence" value="ECO:0007669"/>
    <property type="project" value="InterPro"/>
</dbReference>